<accession>A0A0F9QAY9</accession>
<evidence type="ECO:0000313" key="1">
    <source>
        <dbReference type="EMBL" id="KKN02533.1"/>
    </source>
</evidence>
<gene>
    <name evidence="1" type="ORF">LCGC14_1116790</name>
</gene>
<sequence length="524" mass="59361">MPRAASRDLYVRHLREGGRSSQRLVDLAVEFVDERDLSVLFTCGGRWDRKLKRWAEAPARSVLQVRVHPGQIETVLWFREWLAAYMTGDDLAVAIYSILLLGGTRSGKTWLALRLMVAFAVAVPDARVWAVQEVEVERADELEVELDELLPDAWFTKAGNKYKCANGTTITIRSAKYPQKLKRGRCDFAILNEGQNVSEDAHTRLRERTSDTGGLVVVAANPPNDDPIGEWIGEFAEACKAGRRKHALCFRFVYSDNTHVKQEQIAALEAETDPRTFAIEVKGEVLPPSNAVMHAFSRIENIDEVPEIGDVTAAFLARCALGKGATHFVGLDFQRSPHMAGVVGRAFRNPADVDKPLIYWHDEVIVDLGDEHDLSDGLYELGLDPATTVLICDASGDWQDADRTKGGSSFETLRKNGWRRIFRPDRKAKTNPPLHERFKNDNRLFHAQDGSHIVRIDPRCEKLIECCKKWRRRGGKPDRRSEHAHIGDSMSYANFRLYPRRFSGRGVGYKRLKGRQRADQMRRF</sequence>
<dbReference type="EMBL" id="LAZR01005139">
    <property type="protein sequence ID" value="KKN02533.1"/>
    <property type="molecule type" value="Genomic_DNA"/>
</dbReference>
<organism evidence="1">
    <name type="scientific">marine sediment metagenome</name>
    <dbReference type="NCBI Taxonomy" id="412755"/>
    <lineage>
        <taxon>unclassified sequences</taxon>
        <taxon>metagenomes</taxon>
        <taxon>ecological metagenomes</taxon>
    </lineage>
</organism>
<comment type="caution">
    <text evidence="1">The sequence shown here is derived from an EMBL/GenBank/DDBJ whole genome shotgun (WGS) entry which is preliminary data.</text>
</comment>
<name>A0A0F9QAY9_9ZZZZ</name>
<dbReference type="AlphaFoldDB" id="A0A0F9QAY9"/>
<dbReference type="Gene3D" id="3.40.50.300">
    <property type="entry name" value="P-loop containing nucleotide triphosphate hydrolases"/>
    <property type="match status" value="1"/>
</dbReference>
<reference evidence="1" key="1">
    <citation type="journal article" date="2015" name="Nature">
        <title>Complex archaea that bridge the gap between prokaryotes and eukaryotes.</title>
        <authorList>
            <person name="Spang A."/>
            <person name="Saw J.H."/>
            <person name="Jorgensen S.L."/>
            <person name="Zaremba-Niedzwiedzka K."/>
            <person name="Martijn J."/>
            <person name="Lind A.E."/>
            <person name="van Eijk R."/>
            <person name="Schleper C."/>
            <person name="Guy L."/>
            <person name="Ettema T.J."/>
        </authorList>
    </citation>
    <scope>NUCLEOTIDE SEQUENCE</scope>
</reference>
<protein>
    <recommendedName>
        <fullName evidence="2">Phage terminase large subunit N-terminal domain-containing protein</fullName>
    </recommendedName>
</protein>
<evidence type="ECO:0008006" key="2">
    <source>
        <dbReference type="Google" id="ProtNLM"/>
    </source>
</evidence>
<dbReference type="InterPro" id="IPR027417">
    <property type="entry name" value="P-loop_NTPase"/>
</dbReference>
<proteinExistence type="predicted"/>